<accession>H2AWK4</accession>
<evidence type="ECO:0000313" key="13">
    <source>
        <dbReference type="EMBL" id="CCF58754.1"/>
    </source>
</evidence>
<feature type="transmembrane region" description="Helical" evidence="12">
    <location>
        <begin position="194"/>
        <end position="215"/>
    </location>
</feature>
<dbReference type="GO" id="GO:0034626">
    <property type="term" value="P:fatty acid elongation, polyunsaturated fatty acid"/>
    <property type="evidence" value="ECO:0007669"/>
    <property type="project" value="TreeGrafter"/>
</dbReference>
<keyword evidence="8 12" id="KW-0443">Lipid metabolism</keyword>
<dbReference type="RefSeq" id="XP_003957889.1">
    <property type="nucleotide sequence ID" value="XM_003957840.1"/>
</dbReference>
<keyword evidence="6 12" id="KW-0276">Fatty acid metabolism</keyword>
<dbReference type="GO" id="GO:0030148">
    <property type="term" value="P:sphingolipid biosynthetic process"/>
    <property type="evidence" value="ECO:0007669"/>
    <property type="project" value="TreeGrafter"/>
</dbReference>
<evidence type="ECO:0000256" key="2">
    <source>
        <dbReference type="ARBA" id="ARBA00007263"/>
    </source>
</evidence>
<evidence type="ECO:0000256" key="6">
    <source>
        <dbReference type="ARBA" id="ARBA00022832"/>
    </source>
</evidence>
<dbReference type="STRING" id="1071382.H2AWK4"/>
<dbReference type="eggNOG" id="KOG3071">
    <property type="taxonomic scope" value="Eukaryota"/>
</dbReference>
<evidence type="ECO:0000256" key="4">
    <source>
        <dbReference type="ARBA" id="ARBA00022679"/>
    </source>
</evidence>
<protein>
    <recommendedName>
        <fullName evidence="12">Elongation of fatty acids protein</fullName>
        <ecNumber evidence="12">2.3.1.-</ecNumber>
    </recommendedName>
</protein>
<dbReference type="InterPro" id="IPR030457">
    <property type="entry name" value="ELO_CS"/>
</dbReference>
<evidence type="ECO:0000256" key="9">
    <source>
        <dbReference type="ARBA" id="ARBA00023136"/>
    </source>
</evidence>
<evidence type="ECO:0000313" key="14">
    <source>
        <dbReference type="Proteomes" id="UP000005220"/>
    </source>
</evidence>
<name>H2AWK4_KAZAF</name>
<evidence type="ECO:0000256" key="10">
    <source>
        <dbReference type="ARBA" id="ARBA00023160"/>
    </source>
</evidence>
<comment type="subcellular location">
    <subcellularLocation>
        <location evidence="1">Membrane</location>
        <topology evidence="1">Multi-pass membrane protein</topology>
    </subcellularLocation>
</comment>
<feature type="transmembrane region" description="Helical" evidence="12">
    <location>
        <begin position="227"/>
        <end position="248"/>
    </location>
</feature>
<organism evidence="13 14">
    <name type="scientific">Kazachstania africana (strain ATCC 22294 / BCRC 22015 / CBS 2517 / CECT 1963 / NBRC 1671 / NRRL Y-8276)</name>
    <name type="common">Yeast</name>
    <name type="synonym">Kluyveromyces africanus</name>
    <dbReference type="NCBI Taxonomy" id="1071382"/>
    <lineage>
        <taxon>Eukaryota</taxon>
        <taxon>Fungi</taxon>
        <taxon>Dikarya</taxon>
        <taxon>Ascomycota</taxon>
        <taxon>Saccharomycotina</taxon>
        <taxon>Saccharomycetes</taxon>
        <taxon>Saccharomycetales</taxon>
        <taxon>Saccharomycetaceae</taxon>
        <taxon>Kazachstania</taxon>
    </lineage>
</organism>
<comment type="similarity">
    <text evidence="2 12">Belongs to the ELO family.</text>
</comment>
<keyword evidence="4 12" id="KW-0808">Transferase</keyword>
<keyword evidence="9 12" id="KW-0472">Membrane</keyword>
<dbReference type="HOGENOM" id="CLU_048483_6_1_1"/>
<evidence type="ECO:0000256" key="7">
    <source>
        <dbReference type="ARBA" id="ARBA00022989"/>
    </source>
</evidence>
<feature type="transmembrane region" description="Helical" evidence="12">
    <location>
        <begin position="101"/>
        <end position="124"/>
    </location>
</feature>
<dbReference type="GeneID" id="13884222"/>
<feature type="transmembrane region" description="Helical" evidence="12">
    <location>
        <begin position="63"/>
        <end position="80"/>
    </location>
</feature>
<comment type="catalytic activity">
    <reaction evidence="12">
        <text>an acyl-CoA + malonyl-CoA + H(+) = a 3-oxoacyl-CoA + CO2 + CoA</text>
        <dbReference type="Rhea" id="RHEA:50252"/>
        <dbReference type="ChEBI" id="CHEBI:15378"/>
        <dbReference type="ChEBI" id="CHEBI:16526"/>
        <dbReference type="ChEBI" id="CHEBI:57287"/>
        <dbReference type="ChEBI" id="CHEBI:57384"/>
        <dbReference type="ChEBI" id="CHEBI:58342"/>
        <dbReference type="ChEBI" id="CHEBI:90726"/>
    </reaction>
    <physiologicalReaction direction="left-to-right" evidence="12">
        <dbReference type="Rhea" id="RHEA:50253"/>
    </physiologicalReaction>
</comment>
<evidence type="ECO:0000256" key="11">
    <source>
        <dbReference type="ARBA" id="ARBA00047375"/>
    </source>
</evidence>
<evidence type="ECO:0000256" key="8">
    <source>
        <dbReference type="ARBA" id="ARBA00023098"/>
    </source>
</evidence>
<dbReference type="GO" id="GO:0005789">
    <property type="term" value="C:endoplasmic reticulum membrane"/>
    <property type="evidence" value="ECO:0007669"/>
    <property type="project" value="TreeGrafter"/>
</dbReference>
<dbReference type="InParanoid" id="H2AWK4"/>
<dbReference type="Pfam" id="PF01151">
    <property type="entry name" value="ELO"/>
    <property type="match status" value="1"/>
</dbReference>
<keyword evidence="10 12" id="KW-0275">Fatty acid biosynthesis</keyword>
<keyword evidence="3 12" id="KW-0444">Lipid biosynthesis</keyword>
<feature type="transmembrane region" description="Helical" evidence="12">
    <location>
        <begin position="268"/>
        <end position="291"/>
    </location>
</feature>
<dbReference type="PROSITE" id="PS01188">
    <property type="entry name" value="ELO"/>
    <property type="match status" value="1"/>
</dbReference>
<dbReference type="Proteomes" id="UP000005220">
    <property type="component" value="Chromosome 6"/>
</dbReference>
<dbReference type="GO" id="GO:0042761">
    <property type="term" value="P:very long-chain fatty acid biosynthetic process"/>
    <property type="evidence" value="ECO:0007669"/>
    <property type="project" value="TreeGrafter"/>
</dbReference>
<dbReference type="PANTHER" id="PTHR11157">
    <property type="entry name" value="FATTY ACID ACYL TRANSFERASE-RELATED"/>
    <property type="match status" value="1"/>
</dbReference>
<dbReference type="KEGG" id="kaf:KAFR_0F01570"/>
<keyword evidence="5 12" id="KW-0812">Transmembrane</keyword>
<proteinExistence type="inferred from homology"/>
<sequence length="333" mass="38932">MFFLESVVKKYPQLLEYIPNVEKPFFNMSLWDNFDEFITFISLNKFVPKEFDFVPGQLPLSDLHTVLLVIASYYVIIFGGRELLRNTKPFKLNFLCQLHNLFLTIASLVLLVLMLEQILPIIYYKGLYSAICDIESWTQPMMTLYYLNYLVKFMEFIDTYFLVLKHKKLTFLHTYHHGATALLCYTELVGNTVISWVPITLNLAVHVIMYWYYFLSARGVRVWWKEWVTRLQIIQFIIDIFFIYFAFYQKLAYVFMPILPHCGDCTGSTTSVFAGCAIITSYLFLFVAFYMEVYRGRGIKKTAAAKKAAEEIAASSGVDEIQGPPSQRLRKRK</sequence>
<comment type="catalytic activity">
    <reaction evidence="11">
        <text>a very-long-chain acyl-CoA + malonyl-CoA + H(+) = a very-long-chain 3-oxoacyl-CoA + CO2 + CoA</text>
        <dbReference type="Rhea" id="RHEA:32727"/>
        <dbReference type="ChEBI" id="CHEBI:15378"/>
        <dbReference type="ChEBI" id="CHEBI:16526"/>
        <dbReference type="ChEBI" id="CHEBI:57287"/>
        <dbReference type="ChEBI" id="CHEBI:57384"/>
        <dbReference type="ChEBI" id="CHEBI:90725"/>
        <dbReference type="ChEBI" id="CHEBI:90736"/>
        <dbReference type="EC" id="2.3.1.199"/>
    </reaction>
</comment>
<keyword evidence="7 12" id="KW-1133">Transmembrane helix</keyword>
<reference evidence="13 14" key="1">
    <citation type="journal article" date="2011" name="Proc. Natl. Acad. Sci. U.S.A.">
        <title>Evolutionary erosion of yeast sex chromosomes by mating-type switching accidents.</title>
        <authorList>
            <person name="Gordon J.L."/>
            <person name="Armisen D."/>
            <person name="Proux-Wera E."/>
            <person name="Oheigeartaigh S.S."/>
            <person name="Byrne K.P."/>
            <person name="Wolfe K.H."/>
        </authorList>
    </citation>
    <scope>NUCLEOTIDE SEQUENCE [LARGE SCALE GENOMIC DNA]</scope>
    <source>
        <strain evidence="14">ATCC 22294 / BCRC 22015 / CBS 2517 / CECT 1963 / NBRC 1671 / NRRL Y-8276</strain>
    </source>
</reference>
<evidence type="ECO:0000256" key="12">
    <source>
        <dbReference type="RuleBase" id="RU361115"/>
    </source>
</evidence>
<dbReference type="AlphaFoldDB" id="H2AWK4"/>
<dbReference type="GO" id="GO:0019367">
    <property type="term" value="P:fatty acid elongation, saturated fatty acid"/>
    <property type="evidence" value="ECO:0007669"/>
    <property type="project" value="TreeGrafter"/>
</dbReference>
<dbReference type="GO" id="GO:0034625">
    <property type="term" value="P:fatty acid elongation, monounsaturated fatty acid"/>
    <property type="evidence" value="ECO:0007669"/>
    <property type="project" value="TreeGrafter"/>
</dbReference>
<dbReference type="EC" id="2.3.1.-" evidence="12"/>
<dbReference type="OrthoDB" id="434092at2759"/>
<keyword evidence="14" id="KW-1185">Reference proteome</keyword>
<gene>
    <name evidence="13" type="primary">KAFR0F01570</name>
    <name evidence="13" type="ORF">KAFR_0F01570</name>
</gene>
<dbReference type="PANTHER" id="PTHR11157:SF134">
    <property type="entry name" value="ELONGATION OF FATTY ACIDS PROTEIN 1-RELATED"/>
    <property type="match status" value="1"/>
</dbReference>
<evidence type="ECO:0000256" key="1">
    <source>
        <dbReference type="ARBA" id="ARBA00004141"/>
    </source>
</evidence>
<evidence type="ECO:0000256" key="3">
    <source>
        <dbReference type="ARBA" id="ARBA00022516"/>
    </source>
</evidence>
<dbReference type="EMBL" id="HE650826">
    <property type="protein sequence ID" value="CCF58754.1"/>
    <property type="molecule type" value="Genomic_DNA"/>
</dbReference>
<dbReference type="InterPro" id="IPR002076">
    <property type="entry name" value="ELO_fam"/>
</dbReference>
<dbReference type="GO" id="GO:0009922">
    <property type="term" value="F:fatty acid elongase activity"/>
    <property type="evidence" value="ECO:0007669"/>
    <property type="project" value="UniProtKB-EC"/>
</dbReference>
<evidence type="ECO:0000256" key="5">
    <source>
        <dbReference type="ARBA" id="ARBA00022692"/>
    </source>
</evidence>